<dbReference type="PROSITE" id="PS00903">
    <property type="entry name" value="CYT_DCMP_DEAMINASES_1"/>
    <property type="match status" value="1"/>
</dbReference>
<dbReference type="PANTHER" id="PTHR38011">
    <property type="entry name" value="DIHYDROFOLATE REDUCTASE FAMILY PROTEIN (AFU_ORTHOLOGUE AFUA_8G06820)"/>
    <property type="match status" value="1"/>
</dbReference>
<comment type="function">
    <text evidence="1 14">Converts 2,5-diamino-6-(ribosylamino)-4(3h)-pyrimidinone 5'-phosphate into 5-amino-6-(ribosylamino)-2,4(1h,3h)-pyrimidinedione 5'-phosphate.</text>
</comment>
<dbReference type="Proteomes" id="UP000199006">
    <property type="component" value="Unassembled WGS sequence"/>
</dbReference>
<keyword evidence="11" id="KW-0511">Multifunctional enzyme</keyword>
<evidence type="ECO:0000256" key="6">
    <source>
        <dbReference type="ARBA" id="ARBA00022619"/>
    </source>
</evidence>
<feature type="binding site" evidence="16">
    <location>
        <position position="160"/>
    </location>
    <ligand>
        <name>NADP(+)</name>
        <dbReference type="ChEBI" id="CHEBI:58349"/>
    </ligand>
</feature>
<dbReference type="InterPro" id="IPR050765">
    <property type="entry name" value="Riboflavin_Biosynth_HTPR"/>
</dbReference>
<sequence length="380" mass="42168">MMDNFSLADQKYMSRALWLAQLGEKKVAPGPMVGTVIVKDSEIIGEGYYKSYQGIHAELQALKMGNKKNKGATMYINLEPCYKPQELPSCIKSIINSGIKRIVISMINPDPEISGRGVKALKKAGIKVELGLFKKEAVELNETFLKYIKTDYPFVYLKKAQTLDGYIASKTGDSKWIINAKARNESNKLRNKVNAILVGIGTILADDPILTTRLKDQPASDPERIVLDPQLDIPLSAKIINQNSDAQTLLITSAKKLKNTSGELTDKIKALQNKAKVELIELELKNKTFFDLKEVLSLLHSRGISSLLVEGGARISCSFLQENLVDKYYYFIAPRIYGGNDGISSFCGSGPELMANAIDLKIIEYKMLDDNILLIAKNKN</sequence>
<dbReference type="InterPro" id="IPR016192">
    <property type="entry name" value="APOBEC/CMP_deaminase_Zn-bd"/>
</dbReference>
<feature type="active site" description="Proton donor" evidence="15">
    <location>
        <position position="58"/>
    </location>
</feature>
<dbReference type="EC" id="1.1.1.193" evidence="14"/>
<evidence type="ECO:0000256" key="3">
    <source>
        <dbReference type="ARBA" id="ARBA00004910"/>
    </source>
</evidence>
<feature type="binding site" evidence="16">
    <location>
        <position position="174"/>
    </location>
    <ligand>
        <name>substrate</name>
    </ligand>
</feature>
<evidence type="ECO:0000256" key="8">
    <source>
        <dbReference type="ARBA" id="ARBA00022833"/>
    </source>
</evidence>
<dbReference type="AlphaFoldDB" id="A0A1I4HSV4"/>
<dbReference type="GO" id="GO:0008703">
    <property type="term" value="F:5-amino-6-(5-phosphoribosylamino)uracil reductase activity"/>
    <property type="evidence" value="ECO:0007669"/>
    <property type="project" value="UniProtKB-EC"/>
</dbReference>
<dbReference type="EMBL" id="FOTI01000012">
    <property type="protein sequence ID" value="SFL44681.1"/>
    <property type="molecule type" value="Genomic_DNA"/>
</dbReference>
<dbReference type="EC" id="3.5.4.26" evidence="14"/>
<comment type="similarity">
    <text evidence="4 14">In the N-terminal section; belongs to the cytidine and deoxycytidylate deaminase family.</text>
</comment>
<dbReference type="InterPro" id="IPR011549">
    <property type="entry name" value="RibD_C"/>
</dbReference>
<keyword evidence="20" id="KW-1185">Reference proteome</keyword>
<evidence type="ECO:0000256" key="11">
    <source>
        <dbReference type="ARBA" id="ARBA00023268"/>
    </source>
</evidence>
<dbReference type="Pfam" id="PF01872">
    <property type="entry name" value="RibD_C"/>
    <property type="match status" value="1"/>
</dbReference>
<proteinExistence type="inferred from homology"/>
<evidence type="ECO:0000256" key="17">
    <source>
        <dbReference type="PIRSR" id="PIRSR006769-3"/>
    </source>
</evidence>
<feature type="binding site" evidence="16">
    <location>
        <position position="213"/>
    </location>
    <ligand>
        <name>substrate</name>
    </ligand>
</feature>
<comment type="catalytic activity">
    <reaction evidence="12 14">
        <text>5-amino-6-(5-phospho-D-ribitylamino)uracil + NADP(+) = 5-amino-6-(5-phospho-D-ribosylamino)uracil + NADPH + H(+)</text>
        <dbReference type="Rhea" id="RHEA:17845"/>
        <dbReference type="ChEBI" id="CHEBI:15378"/>
        <dbReference type="ChEBI" id="CHEBI:57783"/>
        <dbReference type="ChEBI" id="CHEBI:58349"/>
        <dbReference type="ChEBI" id="CHEBI:58421"/>
        <dbReference type="ChEBI" id="CHEBI:58453"/>
        <dbReference type="EC" id="1.1.1.193"/>
    </reaction>
</comment>
<dbReference type="SUPFAM" id="SSF53597">
    <property type="entry name" value="Dihydrofolate reductase-like"/>
    <property type="match status" value="1"/>
</dbReference>
<evidence type="ECO:0000256" key="12">
    <source>
        <dbReference type="ARBA" id="ARBA00049861"/>
    </source>
</evidence>
<feature type="binding site" evidence="17">
    <location>
        <position position="56"/>
    </location>
    <ligand>
        <name>Zn(2+)</name>
        <dbReference type="ChEBI" id="CHEBI:29105"/>
        <note>catalytic</note>
    </ligand>
</feature>
<feature type="domain" description="CMP/dCMP-type deaminase" evidence="18">
    <location>
        <begin position="7"/>
        <end position="129"/>
    </location>
</feature>
<feature type="binding site" evidence="16">
    <location>
        <begin position="312"/>
        <end position="318"/>
    </location>
    <ligand>
        <name>NADP(+)</name>
        <dbReference type="ChEBI" id="CHEBI:58349"/>
    </ligand>
</feature>
<keyword evidence="6 14" id="KW-0686">Riboflavin biosynthesis</keyword>
<feature type="binding site" evidence="17">
    <location>
        <position position="90"/>
    </location>
    <ligand>
        <name>Zn(2+)</name>
        <dbReference type="ChEBI" id="CHEBI:29105"/>
        <note>catalytic</note>
    </ligand>
</feature>
<evidence type="ECO:0000256" key="1">
    <source>
        <dbReference type="ARBA" id="ARBA00002151"/>
    </source>
</evidence>
<evidence type="ECO:0000256" key="2">
    <source>
        <dbReference type="ARBA" id="ARBA00004882"/>
    </source>
</evidence>
<dbReference type="InterPro" id="IPR002125">
    <property type="entry name" value="CMP_dCMP_dom"/>
</dbReference>
<evidence type="ECO:0000313" key="19">
    <source>
        <dbReference type="EMBL" id="SFL44681.1"/>
    </source>
</evidence>
<comment type="cofactor">
    <cofactor evidence="14 17">
        <name>Zn(2+)</name>
        <dbReference type="ChEBI" id="CHEBI:29105"/>
    </cofactor>
    <text evidence="14 17">Binds 1 zinc ion.</text>
</comment>
<evidence type="ECO:0000256" key="4">
    <source>
        <dbReference type="ARBA" id="ARBA00005259"/>
    </source>
</evidence>
<feature type="binding site" evidence="16">
    <location>
        <position position="310"/>
    </location>
    <ligand>
        <name>substrate</name>
    </ligand>
</feature>
<evidence type="ECO:0000259" key="18">
    <source>
        <dbReference type="PROSITE" id="PS51747"/>
    </source>
</evidence>
<dbReference type="CDD" id="cd01284">
    <property type="entry name" value="Riboflavin_deaminase-reductase"/>
    <property type="match status" value="1"/>
</dbReference>
<keyword evidence="7 14" id="KW-0479">Metal-binding</keyword>
<dbReference type="GO" id="GO:0008835">
    <property type="term" value="F:diaminohydroxyphosphoribosylaminopyrimidine deaminase activity"/>
    <property type="evidence" value="ECO:0007669"/>
    <property type="project" value="UniProtKB-EC"/>
</dbReference>
<feature type="binding site" evidence="16">
    <location>
        <position position="206"/>
    </location>
    <ligand>
        <name>substrate</name>
    </ligand>
</feature>
<evidence type="ECO:0000256" key="7">
    <source>
        <dbReference type="ARBA" id="ARBA00022723"/>
    </source>
</evidence>
<feature type="binding site" evidence="16">
    <location>
        <position position="202"/>
    </location>
    <ligand>
        <name>NADP(+)</name>
        <dbReference type="ChEBI" id="CHEBI:58349"/>
    </ligand>
</feature>
<dbReference type="InterPro" id="IPR024072">
    <property type="entry name" value="DHFR-like_dom_sf"/>
</dbReference>
<dbReference type="NCBIfam" id="TIGR00326">
    <property type="entry name" value="eubact_ribD"/>
    <property type="match status" value="1"/>
</dbReference>
<dbReference type="UniPathway" id="UPA00275">
    <property type="reaction ID" value="UER00401"/>
</dbReference>
<evidence type="ECO:0000256" key="9">
    <source>
        <dbReference type="ARBA" id="ARBA00022857"/>
    </source>
</evidence>
<comment type="pathway">
    <text evidence="3 14">Cofactor biosynthesis; riboflavin biosynthesis; 5-amino-6-(D-ribitylamino)uracil from GTP: step 3/4.</text>
</comment>
<evidence type="ECO:0000256" key="15">
    <source>
        <dbReference type="PIRSR" id="PIRSR006769-1"/>
    </source>
</evidence>
<feature type="binding site" evidence="16">
    <location>
        <position position="190"/>
    </location>
    <ligand>
        <name>substrate</name>
    </ligand>
</feature>
<dbReference type="GO" id="GO:0009231">
    <property type="term" value="P:riboflavin biosynthetic process"/>
    <property type="evidence" value="ECO:0007669"/>
    <property type="project" value="UniProtKB-UniPathway"/>
</dbReference>
<comment type="pathway">
    <text evidence="2 14">Cofactor biosynthesis; riboflavin biosynthesis; 5-amino-6-(D-ribitylamino)uracil from GTP: step 2/4.</text>
</comment>
<name>A0A1I4HSV4_9FIRM</name>
<dbReference type="PANTHER" id="PTHR38011:SF7">
    <property type="entry name" value="2,5-DIAMINO-6-RIBOSYLAMINO-4(3H)-PYRIMIDINONE 5'-PHOSPHATE REDUCTASE"/>
    <property type="match status" value="1"/>
</dbReference>
<gene>
    <name evidence="19" type="ORF">SAMN02983006_01176</name>
</gene>
<dbReference type="InterPro" id="IPR004794">
    <property type="entry name" value="Eubact_RibD"/>
</dbReference>
<evidence type="ECO:0000256" key="14">
    <source>
        <dbReference type="PIRNR" id="PIRNR006769"/>
    </source>
</evidence>
<protein>
    <recommendedName>
        <fullName evidence="14">Riboflavin biosynthesis protein RibD</fullName>
    </recommendedName>
    <domain>
        <recommendedName>
            <fullName evidence="14">Diaminohydroxyphosphoribosylaminopyrimidine deaminase</fullName>
            <shortName evidence="14">DRAP deaminase</shortName>
            <ecNumber evidence="14">3.5.4.26</ecNumber>
        </recommendedName>
        <alternativeName>
            <fullName evidence="14">Riboflavin-specific deaminase</fullName>
        </alternativeName>
    </domain>
    <domain>
        <recommendedName>
            <fullName evidence="14">5-amino-6-(5-phosphoribosylamino)uracil reductase</fullName>
            <ecNumber evidence="14">1.1.1.193</ecNumber>
        </recommendedName>
        <alternativeName>
            <fullName evidence="14">HTP reductase</fullName>
        </alternativeName>
    </domain>
</protein>
<evidence type="ECO:0000256" key="10">
    <source>
        <dbReference type="ARBA" id="ARBA00023002"/>
    </source>
</evidence>
<keyword evidence="10 14" id="KW-0560">Oxidoreductase</keyword>
<evidence type="ECO:0000313" key="20">
    <source>
        <dbReference type="Proteomes" id="UP000199006"/>
    </source>
</evidence>
<dbReference type="InterPro" id="IPR016193">
    <property type="entry name" value="Cytidine_deaminase-like"/>
</dbReference>
<comment type="similarity">
    <text evidence="5 14">In the C-terminal section; belongs to the HTP reductase family.</text>
</comment>
<evidence type="ECO:0000256" key="5">
    <source>
        <dbReference type="ARBA" id="ARBA00007417"/>
    </source>
</evidence>
<reference evidence="19 20" key="1">
    <citation type="submission" date="2016-10" db="EMBL/GenBank/DDBJ databases">
        <authorList>
            <person name="de Groot N.N."/>
        </authorList>
    </citation>
    <scope>NUCLEOTIDE SEQUENCE [LARGE SCALE GENOMIC DNA]</scope>
    <source>
        <strain evidence="19 20">ATCC 51327</strain>
    </source>
</reference>
<dbReference type="Gene3D" id="3.40.140.10">
    <property type="entry name" value="Cytidine Deaminase, domain 2"/>
    <property type="match status" value="1"/>
</dbReference>
<dbReference type="Pfam" id="PF00383">
    <property type="entry name" value="dCMP_cyt_deam_1"/>
    <property type="match status" value="1"/>
</dbReference>
<feature type="binding site" evidence="17">
    <location>
        <position position="81"/>
    </location>
    <ligand>
        <name>Zn(2+)</name>
        <dbReference type="ChEBI" id="CHEBI:29105"/>
        <note>catalytic</note>
    </ligand>
</feature>
<dbReference type="STRING" id="29563.SAMN02983006_01176"/>
<dbReference type="InterPro" id="IPR002734">
    <property type="entry name" value="RibDG_C"/>
</dbReference>
<feature type="binding site" evidence="16">
    <location>
        <position position="210"/>
    </location>
    <ligand>
        <name>substrate</name>
    </ligand>
</feature>
<keyword evidence="9 14" id="KW-0521">NADP</keyword>
<dbReference type="Gene3D" id="3.40.430.10">
    <property type="entry name" value="Dihydrofolate Reductase, subunit A"/>
    <property type="match status" value="1"/>
</dbReference>
<dbReference type="PIRSF" id="PIRSF006769">
    <property type="entry name" value="RibD"/>
    <property type="match status" value="1"/>
</dbReference>
<dbReference type="NCBIfam" id="TIGR00227">
    <property type="entry name" value="ribD_Cterm"/>
    <property type="match status" value="1"/>
</dbReference>
<dbReference type="PROSITE" id="PS51747">
    <property type="entry name" value="CYT_DCMP_DEAMINASES_2"/>
    <property type="match status" value="1"/>
</dbReference>
<dbReference type="SUPFAM" id="SSF53927">
    <property type="entry name" value="Cytidine deaminase-like"/>
    <property type="match status" value="1"/>
</dbReference>
<keyword evidence="8 14" id="KW-0862">Zinc</keyword>
<evidence type="ECO:0000256" key="16">
    <source>
        <dbReference type="PIRSR" id="PIRSR006769-2"/>
    </source>
</evidence>
<feature type="binding site" evidence="16">
    <location>
        <position position="176"/>
    </location>
    <ligand>
        <name>NADP(+)</name>
        <dbReference type="ChEBI" id="CHEBI:58349"/>
    </ligand>
</feature>
<dbReference type="GO" id="GO:0050661">
    <property type="term" value="F:NADP binding"/>
    <property type="evidence" value="ECO:0007669"/>
    <property type="project" value="InterPro"/>
</dbReference>
<accession>A0A1I4HSV4</accession>
<dbReference type="GO" id="GO:0008270">
    <property type="term" value="F:zinc ion binding"/>
    <property type="evidence" value="ECO:0007669"/>
    <property type="project" value="InterPro"/>
</dbReference>
<keyword evidence="14" id="KW-0378">Hydrolase</keyword>
<evidence type="ECO:0000256" key="13">
    <source>
        <dbReference type="ARBA" id="ARBA00049886"/>
    </source>
</evidence>
<comment type="catalytic activity">
    <reaction evidence="13 14">
        <text>2,5-diamino-6-hydroxy-4-(5-phosphoribosylamino)-pyrimidine + H2O + H(+) = 5-amino-6-(5-phospho-D-ribosylamino)uracil + NH4(+)</text>
        <dbReference type="Rhea" id="RHEA:21868"/>
        <dbReference type="ChEBI" id="CHEBI:15377"/>
        <dbReference type="ChEBI" id="CHEBI:15378"/>
        <dbReference type="ChEBI" id="CHEBI:28938"/>
        <dbReference type="ChEBI" id="CHEBI:58453"/>
        <dbReference type="ChEBI" id="CHEBI:58614"/>
        <dbReference type="EC" id="3.5.4.26"/>
    </reaction>
</comment>
<organism evidence="19 20">
    <name type="scientific">Halanaerobium salsuginis</name>
    <dbReference type="NCBI Taxonomy" id="29563"/>
    <lineage>
        <taxon>Bacteria</taxon>
        <taxon>Bacillati</taxon>
        <taxon>Bacillota</taxon>
        <taxon>Clostridia</taxon>
        <taxon>Halanaerobiales</taxon>
        <taxon>Halanaerobiaceae</taxon>
        <taxon>Halanaerobium</taxon>
    </lineage>
</organism>